<feature type="signal peptide" evidence="7">
    <location>
        <begin position="1"/>
        <end position="19"/>
    </location>
</feature>
<dbReference type="InterPro" id="IPR003195">
    <property type="entry name" value="TFIID_TAF13"/>
</dbReference>
<keyword evidence="7" id="KW-0732">Signal</keyword>
<dbReference type="OrthoDB" id="10266074at2759"/>
<feature type="chain" id="PRO_5018334179" description="Transcription initiation factor TFIID subunit 13" evidence="7">
    <location>
        <begin position="20"/>
        <end position="171"/>
    </location>
</feature>
<keyword evidence="9" id="KW-1185">Reference proteome</keyword>
<accession>A0A3P6SLL1</accession>
<evidence type="ECO:0000313" key="8">
    <source>
        <dbReference type="EMBL" id="VDK70643.1"/>
    </source>
</evidence>
<dbReference type="GO" id="GO:0046982">
    <property type="term" value="F:protein heterodimerization activity"/>
    <property type="evidence" value="ECO:0007669"/>
    <property type="project" value="InterPro"/>
</dbReference>
<evidence type="ECO:0000256" key="7">
    <source>
        <dbReference type="SAM" id="SignalP"/>
    </source>
</evidence>
<evidence type="ECO:0000256" key="1">
    <source>
        <dbReference type="ARBA" id="ARBA00004123"/>
    </source>
</evidence>
<evidence type="ECO:0000256" key="5">
    <source>
        <dbReference type="ARBA" id="ARBA00038392"/>
    </source>
</evidence>
<protein>
    <recommendedName>
        <fullName evidence="6">Transcription initiation factor TFIID subunit 13</fullName>
    </recommendedName>
</protein>
<organism evidence="8 9">
    <name type="scientific">Cylicostephanus goldi</name>
    <name type="common">Nematode worm</name>
    <dbReference type="NCBI Taxonomy" id="71465"/>
    <lineage>
        <taxon>Eukaryota</taxon>
        <taxon>Metazoa</taxon>
        <taxon>Ecdysozoa</taxon>
        <taxon>Nematoda</taxon>
        <taxon>Chromadorea</taxon>
        <taxon>Rhabditida</taxon>
        <taxon>Rhabditina</taxon>
        <taxon>Rhabditomorpha</taxon>
        <taxon>Strongyloidea</taxon>
        <taxon>Strongylidae</taxon>
        <taxon>Cylicostephanus</taxon>
    </lineage>
</organism>
<dbReference type="InterPro" id="IPR009072">
    <property type="entry name" value="Histone-fold"/>
</dbReference>
<evidence type="ECO:0000313" key="9">
    <source>
        <dbReference type="Proteomes" id="UP000271889"/>
    </source>
</evidence>
<name>A0A3P6SLL1_CYLGO</name>
<reference evidence="8 9" key="1">
    <citation type="submission" date="2018-11" db="EMBL/GenBank/DDBJ databases">
        <authorList>
            <consortium name="Pathogen Informatics"/>
        </authorList>
    </citation>
    <scope>NUCLEOTIDE SEQUENCE [LARGE SCALE GENOMIC DNA]</scope>
</reference>
<dbReference type="SUPFAM" id="SSF47113">
    <property type="entry name" value="Histone-fold"/>
    <property type="match status" value="1"/>
</dbReference>
<keyword evidence="2" id="KW-0805">Transcription regulation</keyword>
<dbReference type="PANTHER" id="PTHR11380:SF5">
    <property type="entry name" value="TRANSCRIPTION INITIATION FACTOR TFIID SUBUNIT 13"/>
    <property type="match status" value="1"/>
</dbReference>
<sequence>MSVFLKFSFFSVFCVSVSSLLSSIYSSNLTERSAHIKYPVCFFEFEMLNYLSPVMDEDDDLFGSDLDDDDKRDKGSPEDKKFFFRKELRSMLYGFGDDKVSYLFQFFSFPINSIVVQVPYDKTLETLEGIVLDYIKELCERAMNVSKLQIRSRFIFAYSFHFFSISCVAVC</sequence>
<evidence type="ECO:0000256" key="6">
    <source>
        <dbReference type="ARBA" id="ARBA00040136"/>
    </source>
</evidence>
<dbReference type="Gene3D" id="1.10.20.10">
    <property type="entry name" value="Histone, subunit A"/>
    <property type="match status" value="1"/>
</dbReference>
<dbReference type="AlphaFoldDB" id="A0A3P6SLL1"/>
<keyword evidence="4" id="KW-0539">Nucleus</keyword>
<evidence type="ECO:0000256" key="3">
    <source>
        <dbReference type="ARBA" id="ARBA00023163"/>
    </source>
</evidence>
<dbReference type="GO" id="GO:0005669">
    <property type="term" value="C:transcription factor TFIID complex"/>
    <property type="evidence" value="ECO:0007669"/>
    <property type="project" value="TreeGrafter"/>
</dbReference>
<comment type="similarity">
    <text evidence="5">Belongs to the TAF13 family.</text>
</comment>
<dbReference type="EMBL" id="UYRV01021959">
    <property type="protein sequence ID" value="VDK70643.1"/>
    <property type="molecule type" value="Genomic_DNA"/>
</dbReference>
<keyword evidence="3" id="KW-0804">Transcription</keyword>
<comment type="subcellular location">
    <subcellularLocation>
        <location evidence="1">Nucleus</location>
    </subcellularLocation>
</comment>
<dbReference type="Proteomes" id="UP000271889">
    <property type="component" value="Unassembled WGS sequence"/>
</dbReference>
<proteinExistence type="inferred from homology"/>
<evidence type="ECO:0000256" key="2">
    <source>
        <dbReference type="ARBA" id="ARBA00023015"/>
    </source>
</evidence>
<evidence type="ECO:0000256" key="4">
    <source>
        <dbReference type="ARBA" id="ARBA00023242"/>
    </source>
</evidence>
<dbReference type="GO" id="GO:0006366">
    <property type="term" value="P:transcription by RNA polymerase II"/>
    <property type="evidence" value="ECO:0007669"/>
    <property type="project" value="InterPro"/>
</dbReference>
<gene>
    <name evidence="8" type="ORF">CGOC_LOCUS6639</name>
</gene>
<dbReference type="PANTHER" id="PTHR11380">
    <property type="entry name" value="TRANSCRIPTION INITIATION FACTOR TFIID/SUPT3-RELATED"/>
    <property type="match status" value="1"/>
</dbReference>